<sequence>MNGASYIFFGLVLIPLIVFLGWLIKKDKNRNYIGILVLIGMAVIALIAILKYDSKFINSGQSNTPKIQRAPSYR</sequence>
<proteinExistence type="predicted"/>
<comment type="caution">
    <text evidence="1">The sequence shown here is derived from an EMBL/GenBank/DDBJ whole genome shotgun (WGS) entry which is preliminary data.</text>
</comment>
<evidence type="ECO:0000313" key="2">
    <source>
        <dbReference type="Proteomes" id="UP001246858"/>
    </source>
</evidence>
<dbReference type="EMBL" id="JAVDTF010000004">
    <property type="protein sequence ID" value="MDR6785696.1"/>
    <property type="molecule type" value="Genomic_DNA"/>
</dbReference>
<keyword evidence="2" id="KW-1185">Reference proteome</keyword>
<evidence type="ECO:0000313" key="1">
    <source>
        <dbReference type="EMBL" id="MDR6785696.1"/>
    </source>
</evidence>
<name>A0ACC6L2I0_9SPHI</name>
<protein>
    <submittedName>
        <fullName evidence="1">Uncharacterized protein</fullName>
    </submittedName>
</protein>
<gene>
    <name evidence="1" type="ORF">J2X78_004281</name>
</gene>
<reference evidence="1" key="1">
    <citation type="submission" date="2023-07" db="EMBL/GenBank/DDBJ databases">
        <title>Sorghum-associated microbial communities from plants grown in Nebraska, USA.</title>
        <authorList>
            <person name="Schachtman D."/>
        </authorList>
    </citation>
    <scope>NUCLEOTIDE SEQUENCE</scope>
    <source>
        <strain evidence="1">2697</strain>
    </source>
</reference>
<accession>A0ACC6L2I0</accession>
<dbReference type="Proteomes" id="UP001246858">
    <property type="component" value="Unassembled WGS sequence"/>
</dbReference>
<organism evidence="1 2">
    <name type="scientific">Pedobacter africanus</name>
    <dbReference type="NCBI Taxonomy" id="151894"/>
    <lineage>
        <taxon>Bacteria</taxon>
        <taxon>Pseudomonadati</taxon>
        <taxon>Bacteroidota</taxon>
        <taxon>Sphingobacteriia</taxon>
        <taxon>Sphingobacteriales</taxon>
        <taxon>Sphingobacteriaceae</taxon>
        <taxon>Pedobacter</taxon>
    </lineage>
</organism>